<dbReference type="RefSeq" id="WP_317769224.1">
    <property type="nucleotide sequence ID" value="NZ_JAWLUP010000146.1"/>
</dbReference>
<evidence type="ECO:0000256" key="2">
    <source>
        <dbReference type="ARBA" id="ARBA00022448"/>
    </source>
</evidence>
<evidence type="ECO:0000256" key="7">
    <source>
        <dbReference type="SAM" id="Phobius"/>
    </source>
</evidence>
<keyword evidence="2" id="KW-0813">Transport</keyword>
<dbReference type="PROSITE" id="PS50850">
    <property type="entry name" value="MFS"/>
    <property type="match status" value="1"/>
</dbReference>
<dbReference type="SUPFAM" id="SSF103473">
    <property type="entry name" value="MFS general substrate transporter"/>
    <property type="match status" value="1"/>
</dbReference>
<dbReference type="GO" id="GO:0022857">
    <property type="term" value="F:transmembrane transporter activity"/>
    <property type="evidence" value="ECO:0007669"/>
    <property type="project" value="InterPro"/>
</dbReference>
<dbReference type="AlphaFoldDB" id="A0AAE5A8Z2"/>
<dbReference type="EMBL" id="JAWLUP010000146">
    <property type="protein sequence ID" value="MDV7268297.1"/>
    <property type="molecule type" value="Genomic_DNA"/>
</dbReference>
<evidence type="ECO:0000256" key="4">
    <source>
        <dbReference type="ARBA" id="ARBA00022692"/>
    </source>
</evidence>
<evidence type="ECO:0000256" key="3">
    <source>
        <dbReference type="ARBA" id="ARBA00022475"/>
    </source>
</evidence>
<name>A0AAE5A8Z2_9NOCA</name>
<dbReference type="InterPro" id="IPR011701">
    <property type="entry name" value="MFS"/>
</dbReference>
<feature type="transmembrane region" description="Helical" evidence="7">
    <location>
        <begin position="33"/>
        <end position="52"/>
    </location>
</feature>
<dbReference type="Proteomes" id="UP001185863">
    <property type="component" value="Unassembled WGS sequence"/>
</dbReference>
<feature type="transmembrane region" description="Helical" evidence="7">
    <location>
        <begin position="58"/>
        <end position="81"/>
    </location>
</feature>
<dbReference type="PANTHER" id="PTHR42718:SF46">
    <property type="entry name" value="BLR6921 PROTEIN"/>
    <property type="match status" value="1"/>
</dbReference>
<evidence type="ECO:0000313" key="9">
    <source>
        <dbReference type="EMBL" id="MDV7268297.1"/>
    </source>
</evidence>
<evidence type="ECO:0000256" key="6">
    <source>
        <dbReference type="ARBA" id="ARBA00023136"/>
    </source>
</evidence>
<sequence length="187" mass="18633">TESGLMLLPVSVGMFALGLASGRLAARLGSKNLLIAGSIVSAAGYFVVAFQHDTEVDIYLAMSLVGIGFGLAFSAMSNVVVAAVPPEQTGVASGMNANIRTIGGALGAACMATVVTAGASSSGVPQESGYTNGFLMLGVAVGLGAVAALFIPAMQRNTTTNLEQSPGLRHPELAMVAGGTLVGDESE</sequence>
<comment type="subcellular location">
    <subcellularLocation>
        <location evidence="1">Cell membrane</location>
        <topology evidence="1">Multi-pass membrane protein</topology>
    </subcellularLocation>
</comment>
<dbReference type="PANTHER" id="PTHR42718">
    <property type="entry name" value="MAJOR FACILITATOR SUPERFAMILY MULTIDRUG TRANSPORTER MFSC"/>
    <property type="match status" value="1"/>
</dbReference>
<keyword evidence="6 7" id="KW-0472">Membrane</keyword>
<dbReference type="GO" id="GO:0005886">
    <property type="term" value="C:plasma membrane"/>
    <property type="evidence" value="ECO:0007669"/>
    <property type="project" value="UniProtKB-SubCell"/>
</dbReference>
<evidence type="ECO:0000256" key="5">
    <source>
        <dbReference type="ARBA" id="ARBA00022989"/>
    </source>
</evidence>
<keyword evidence="4 7" id="KW-0812">Transmembrane</keyword>
<keyword evidence="3" id="KW-1003">Cell membrane</keyword>
<protein>
    <submittedName>
        <fullName evidence="9">MFS transporter</fullName>
    </submittedName>
</protein>
<evidence type="ECO:0000256" key="1">
    <source>
        <dbReference type="ARBA" id="ARBA00004651"/>
    </source>
</evidence>
<comment type="caution">
    <text evidence="9">The sequence shown here is derived from an EMBL/GenBank/DDBJ whole genome shotgun (WGS) entry which is preliminary data.</text>
</comment>
<feature type="transmembrane region" description="Helical" evidence="7">
    <location>
        <begin position="133"/>
        <end position="151"/>
    </location>
</feature>
<evidence type="ECO:0000313" key="10">
    <source>
        <dbReference type="Proteomes" id="UP001185863"/>
    </source>
</evidence>
<feature type="domain" description="Major facilitator superfamily (MFS) profile" evidence="8">
    <location>
        <begin position="1"/>
        <end position="187"/>
    </location>
</feature>
<gene>
    <name evidence="9" type="ORF">R4315_27650</name>
</gene>
<evidence type="ECO:0000259" key="8">
    <source>
        <dbReference type="PROSITE" id="PS50850"/>
    </source>
</evidence>
<dbReference type="InterPro" id="IPR020846">
    <property type="entry name" value="MFS_dom"/>
</dbReference>
<feature type="transmembrane region" description="Helical" evidence="7">
    <location>
        <begin position="102"/>
        <end position="121"/>
    </location>
</feature>
<feature type="transmembrane region" description="Helical" evidence="7">
    <location>
        <begin position="6"/>
        <end position="26"/>
    </location>
</feature>
<dbReference type="InterPro" id="IPR036259">
    <property type="entry name" value="MFS_trans_sf"/>
</dbReference>
<keyword evidence="5 7" id="KW-1133">Transmembrane helix</keyword>
<accession>A0AAE5A8Z2</accession>
<dbReference type="Pfam" id="PF07690">
    <property type="entry name" value="MFS_1"/>
    <property type="match status" value="1"/>
</dbReference>
<feature type="non-terminal residue" evidence="9">
    <location>
        <position position="1"/>
    </location>
</feature>
<dbReference type="Gene3D" id="1.20.1250.20">
    <property type="entry name" value="MFS general substrate transporter like domains"/>
    <property type="match status" value="1"/>
</dbReference>
<organism evidence="9 10">
    <name type="scientific">Rhodococcus oxybenzonivorans</name>
    <dbReference type="NCBI Taxonomy" id="1990687"/>
    <lineage>
        <taxon>Bacteria</taxon>
        <taxon>Bacillati</taxon>
        <taxon>Actinomycetota</taxon>
        <taxon>Actinomycetes</taxon>
        <taxon>Mycobacteriales</taxon>
        <taxon>Nocardiaceae</taxon>
        <taxon>Rhodococcus</taxon>
    </lineage>
</organism>
<proteinExistence type="predicted"/>
<reference evidence="9" key="1">
    <citation type="submission" date="2023-10" db="EMBL/GenBank/DDBJ databases">
        <title>Development of a sustainable strategy for remediation of hydrocarbon-contaminated territories based on the waste exchange concept.</title>
        <authorList>
            <person name="Krivoruchko A."/>
        </authorList>
    </citation>
    <scope>NUCLEOTIDE SEQUENCE</scope>
    <source>
        <strain evidence="9">IEGM 68</strain>
    </source>
</reference>